<sequence>MAADNYTNTLGYQLLFLQLDVPRDTFPNFDRFGGNEGYTGPKDKDSRKDIKEFKRCEEVPRDNWRAAEGFNDREKVVSLESFVGCEDPVHEVVSENDTAVIMNTHFLRLSHEMFARATLPDRFSQGRATWEATLLPVGRFYTEIKTGKRVQLNVRPDIAYGLKVPNTDLNFGKGMLAGFAEDLRKVAGSGSLRTLARRLPGSLVNTFAKDSTLFLKQISSYCFSFRTKYAAMSDLDYLILFRFHKMEIRPNDTPVDVWNRGHGGQFQFTVLDKSEHAFKPMCYNSFLREAALKTPRDN</sequence>
<dbReference type="Proteomes" id="UP000310108">
    <property type="component" value="Unassembled WGS sequence"/>
</dbReference>
<accession>A0A4U6X8N5</accession>
<reference evidence="1 2" key="1">
    <citation type="journal article" date="2019" name="PLoS ONE">
        <title>Comparative genome analysis indicates high evolutionary potential of pathogenicity genes in Colletotrichum tanaceti.</title>
        <authorList>
            <person name="Lelwala R.V."/>
            <person name="Korhonen P.K."/>
            <person name="Young N.D."/>
            <person name="Scott J.B."/>
            <person name="Ades P.A."/>
            <person name="Gasser R.B."/>
            <person name="Taylor P.W.J."/>
        </authorList>
    </citation>
    <scope>NUCLEOTIDE SEQUENCE [LARGE SCALE GENOMIC DNA]</scope>
    <source>
        <strain evidence="1">BRIP57314</strain>
    </source>
</reference>
<dbReference type="EMBL" id="PJEX01000274">
    <property type="protein sequence ID" value="TKW51910.1"/>
    <property type="molecule type" value="Genomic_DNA"/>
</dbReference>
<comment type="caution">
    <text evidence="1">The sequence shown here is derived from an EMBL/GenBank/DDBJ whole genome shotgun (WGS) entry which is preliminary data.</text>
</comment>
<protein>
    <submittedName>
        <fullName evidence="1">Uncharacterized protein</fullName>
    </submittedName>
</protein>
<gene>
    <name evidence="1" type="ORF">CTA1_2957</name>
</gene>
<keyword evidence="2" id="KW-1185">Reference proteome</keyword>
<evidence type="ECO:0000313" key="1">
    <source>
        <dbReference type="EMBL" id="TKW51910.1"/>
    </source>
</evidence>
<dbReference type="AlphaFoldDB" id="A0A4U6X8N5"/>
<proteinExistence type="predicted"/>
<evidence type="ECO:0000313" key="2">
    <source>
        <dbReference type="Proteomes" id="UP000310108"/>
    </source>
</evidence>
<organism evidence="1 2">
    <name type="scientific">Colletotrichum tanaceti</name>
    <dbReference type="NCBI Taxonomy" id="1306861"/>
    <lineage>
        <taxon>Eukaryota</taxon>
        <taxon>Fungi</taxon>
        <taxon>Dikarya</taxon>
        <taxon>Ascomycota</taxon>
        <taxon>Pezizomycotina</taxon>
        <taxon>Sordariomycetes</taxon>
        <taxon>Hypocreomycetidae</taxon>
        <taxon>Glomerellales</taxon>
        <taxon>Glomerellaceae</taxon>
        <taxon>Colletotrichum</taxon>
        <taxon>Colletotrichum destructivum species complex</taxon>
    </lineage>
</organism>
<name>A0A4U6X8N5_9PEZI</name>